<evidence type="ECO:0000256" key="4">
    <source>
        <dbReference type="ARBA" id="ARBA00023002"/>
    </source>
</evidence>
<dbReference type="Proteomes" id="UP001596072">
    <property type="component" value="Unassembled WGS sequence"/>
</dbReference>
<evidence type="ECO:0000259" key="7">
    <source>
        <dbReference type="Pfam" id="PF03460"/>
    </source>
</evidence>
<keyword evidence="9" id="KW-1185">Reference proteome</keyword>
<gene>
    <name evidence="8" type="ORF">ACFPQB_16465</name>
</gene>
<keyword evidence="1" id="KW-0004">4Fe-4S</keyword>
<evidence type="ECO:0000256" key="3">
    <source>
        <dbReference type="ARBA" id="ARBA00022723"/>
    </source>
</evidence>
<dbReference type="Pfam" id="PF03460">
    <property type="entry name" value="NIR_SIR_ferr"/>
    <property type="match status" value="1"/>
</dbReference>
<feature type="domain" description="Nitrite/Sulfite reductase ferredoxin-like" evidence="7">
    <location>
        <begin position="31"/>
        <end position="76"/>
    </location>
</feature>
<dbReference type="SUPFAM" id="SSF55124">
    <property type="entry name" value="Nitrite/Sulfite reductase N-terminal domain-like"/>
    <property type="match status" value="1"/>
</dbReference>
<keyword evidence="3" id="KW-0479">Metal-binding</keyword>
<name>A0ABW0ZLP7_9ACTN</name>
<evidence type="ECO:0000256" key="2">
    <source>
        <dbReference type="ARBA" id="ARBA00022617"/>
    </source>
</evidence>
<keyword evidence="4" id="KW-0560">Oxidoreductase</keyword>
<reference evidence="9" key="1">
    <citation type="journal article" date="2019" name="Int. J. Syst. Evol. Microbiol.">
        <title>The Global Catalogue of Microorganisms (GCM) 10K type strain sequencing project: providing services to taxonomists for standard genome sequencing and annotation.</title>
        <authorList>
            <consortium name="The Broad Institute Genomics Platform"/>
            <consortium name="The Broad Institute Genome Sequencing Center for Infectious Disease"/>
            <person name="Wu L."/>
            <person name="Ma J."/>
        </authorList>
    </citation>
    <scope>NUCLEOTIDE SEQUENCE [LARGE SCALE GENOMIC DNA]</scope>
    <source>
        <strain evidence="9">YIM 94188</strain>
    </source>
</reference>
<keyword evidence="5" id="KW-0408">Iron</keyword>
<dbReference type="RefSeq" id="WP_378527451.1">
    <property type="nucleotide sequence ID" value="NZ_JBHSNS010000009.1"/>
</dbReference>
<evidence type="ECO:0000256" key="1">
    <source>
        <dbReference type="ARBA" id="ARBA00022485"/>
    </source>
</evidence>
<dbReference type="InterPro" id="IPR045854">
    <property type="entry name" value="NO2/SO3_Rdtase_4Fe4S_sf"/>
</dbReference>
<keyword evidence="6" id="KW-0411">Iron-sulfur</keyword>
<dbReference type="PANTHER" id="PTHR32439">
    <property type="entry name" value="FERREDOXIN--NITRITE REDUCTASE, CHLOROPLASTIC"/>
    <property type="match status" value="1"/>
</dbReference>
<sequence length="286" mass="29900">MNRAPGTAPSRSRPDRCPGVVEPFAADDGGLVRVRIPGGRLPVSRLQALVAVAEEYGDGRVRLTARANLQLRAMPMSEGRLADAALAALESTGLLPSRAHDRVRNVLASPQTGLAGGRSDLRPVVAGLDRLLLADDDLAGLPGRFLFTLDDGRGDLADRHRDLGLVALAPDRAQLVVGASFGPVVELDDAPATLVGLARRFLAVRGTGPDAAWHVSELADPLVAVVPPETGADVAAEPLPYGRVPGGEHVAVLEGIDARAAGDWAERTDEVVVTPWHGVLVPEDDA</sequence>
<proteinExistence type="predicted"/>
<dbReference type="EMBL" id="JBHSNS010000009">
    <property type="protein sequence ID" value="MFC5730516.1"/>
    <property type="molecule type" value="Genomic_DNA"/>
</dbReference>
<organism evidence="8 9">
    <name type="scientific">Nocardioides vastitatis</name>
    <dbReference type="NCBI Taxonomy" id="2568655"/>
    <lineage>
        <taxon>Bacteria</taxon>
        <taxon>Bacillati</taxon>
        <taxon>Actinomycetota</taxon>
        <taxon>Actinomycetes</taxon>
        <taxon>Propionibacteriales</taxon>
        <taxon>Nocardioidaceae</taxon>
        <taxon>Nocardioides</taxon>
    </lineage>
</organism>
<dbReference type="InterPro" id="IPR005117">
    <property type="entry name" value="NiRdtase/SiRdtase_haem-b_fer"/>
</dbReference>
<dbReference type="InterPro" id="IPR036136">
    <property type="entry name" value="Nit/Sulf_reduc_fer-like_dom_sf"/>
</dbReference>
<dbReference type="PANTHER" id="PTHR32439:SF9">
    <property type="entry name" value="BLR3264 PROTEIN"/>
    <property type="match status" value="1"/>
</dbReference>
<evidence type="ECO:0000313" key="8">
    <source>
        <dbReference type="EMBL" id="MFC5730516.1"/>
    </source>
</evidence>
<comment type="caution">
    <text evidence="8">The sequence shown here is derived from an EMBL/GenBank/DDBJ whole genome shotgun (WGS) entry which is preliminary data.</text>
</comment>
<evidence type="ECO:0000313" key="9">
    <source>
        <dbReference type="Proteomes" id="UP001596072"/>
    </source>
</evidence>
<protein>
    <submittedName>
        <fullName evidence="8">Nitrite reductase</fullName>
    </submittedName>
</protein>
<dbReference type="InterPro" id="IPR051329">
    <property type="entry name" value="NIR_SIR_4Fe-4S"/>
</dbReference>
<evidence type="ECO:0000256" key="6">
    <source>
        <dbReference type="ARBA" id="ARBA00023014"/>
    </source>
</evidence>
<accession>A0ABW0ZLP7</accession>
<dbReference type="SUPFAM" id="SSF56014">
    <property type="entry name" value="Nitrite and sulphite reductase 4Fe-4S domain-like"/>
    <property type="match status" value="1"/>
</dbReference>
<evidence type="ECO:0000256" key="5">
    <source>
        <dbReference type="ARBA" id="ARBA00023004"/>
    </source>
</evidence>
<dbReference type="Gene3D" id="3.90.480.20">
    <property type="match status" value="1"/>
</dbReference>
<keyword evidence="2" id="KW-0349">Heme</keyword>